<gene>
    <name evidence="2" type="ORF">ACFONJ_17455</name>
</gene>
<keyword evidence="3" id="KW-1185">Reference proteome</keyword>
<dbReference type="RefSeq" id="WP_290299159.1">
    <property type="nucleotide sequence ID" value="NZ_JAUFQR010000001.1"/>
</dbReference>
<dbReference type="EMBL" id="JBHRYO010000002">
    <property type="protein sequence ID" value="MFC3757769.1"/>
    <property type="molecule type" value="Genomic_DNA"/>
</dbReference>
<reference evidence="3" key="1">
    <citation type="journal article" date="2019" name="Int. J. Syst. Evol. Microbiol.">
        <title>The Global Catalogue of Microorganisms (GCM) 10K type strain sequencing project: providing services to taxonomists for standard genome sequencing and annotation.</title>
        <authorList>
            <consortium name="The Broad Institute Genomics Platform"/>
            <consortium name="The Broad Institute Genome Sequencing Center for Infectious Disease"/>
            <person name="Wu L."/>
            <person name="Ma J."/>
        </authorList>
    </citation>
    <scope>NUCLEOTIDE SEQUENCE [LARGE SCALE GENOMIC DNA]</scope>
    <source>
        <strain evidence="3">CECT 7798</strain>
    </source>
</reference>
<accession>A0ABV7Y027</accession>
<sequence>MKNLKQAGTSKLSELSIEELKAEKKKRTGILVSFSIILGLMIGTCVYVTIKKGVSSLTFMPIAFLPIFLIIWKSQIDVCNEIKSR</sequence>
<proteinExistence type="predicted"/>
<keyword evidence="1" id="KW-1133">Transmembrane helix</keyword>
<keyword evidence="1" id="KW-0812">Transmembrane</keyword>
<protein>
    <recommendedName>
        <fullName evidence="4">FUSC family protein</fullName>
    </recommendedName>
</protein>
<evidence type="ECO:0000313" key="2">
    <source>
        <dbReference type="EMBL" id="MFC3757769.1"/>
    </source>
</evidence>
<dbReference type="Proteomes" id="UP001595735">
    <property type="component" value="Unassembled WGS sequence"/>
</dbReference>
<feature type="transmembrane region" description="Helical" evidence="1">
    <location>
        <begin position="56"/>
        <end position="76"/>
    </location>
</feature>
<name>A0ABV7Y027_9FLAO</name>
<organism evidence="2 3">
    <name type="scientific">Chryseobacterium tructae</name>
    <dbReference type="NCBI Taxonomy" id="1037380"/>
    <lineage>
        <taxon>Bacteria</taxon>
        <taxon>Pseudomonadati</taxon>
        <taxon>Bacteroidota</taxon>
        <taxon>Flavobacteriia</taxon>
        <taxon>Flavobacteriales</taxon>
        <taxon>Weeksellaceae</taxon>
        <taxon>Chryseobacterium group</taxon>
        <taxon>Chryseobacterium</taxon>
    </lineage>
</organism>
<evidence type="ECO:0000313" key="3">
    <source>
        <dbReference type="Proteomes" id="UP001595735"/>
    </source>
</evidence>
<evidence type="ECO:0000256" key="1">
    <source>
        <dbReference type="SAM" id="Phobius"/>
    </source>
</evidence>
<feature type="transmembrane region" description="Helical" evidence="1">
    <location>
        <begin position="30"/>
        <end position="50"/>
    </location>
</feature>
<comment type="caution">
    <text evidence="2">The sequence shown here is derived from an EMBL/GenBank/DDBJ whole genome shotgun (WGS) entry which is preliminary data.</text>
</comment>
<evidence type="ECO:0008006" key="4">
    <source>
        <dbReference type="Google" id="ProtNLM"/>
    </source>
</evidence>
<keyword evidence="1" id="KW-0472">Membrane</keyword>